<keyword evidence="1" id="KW-0472">Membrane</keyword>
<evidence type="ECO:0000313" key="3">
    <source>
        <dbReference type="Proteomes" id="UP000198788"/>
    </source>
</evidence>
<feature type="transmembrane region" description="Helical" evidence="1">
    <location>
        <begin position="106"/>
        <end position="124"/>
    </location>
</feature>
<protein>
    <submittedName>
        <fullName evidence="2">Uncharacterized protein</fullName>
    </submittedName>
</protein>
<name>A0A1I6NRG0_9CAUL</name>
<feature type="transmembrane region" description="Helical" evidence="1">
    <location>
        <begin position="45"/>
        <end position="67"/>
    </location>
</feature>
<accession>A0A1I6NRG0</accession>
<sequence>MTMQTENGRGRGGASWWRVLPWVGASALLAAPAVAMRMGADVQWTAFDFIVAGVMLAVPLTVFELAVRASGSLAYRAGVVVALGTAFLITWSNLAVGIIGSENDPINLMFFGVIFVAIAGAFLASFRARGLVIAMTAAAAAQAATAVVALAGGHFTFVIVGFFMTGWLMSAWLFRRAAEEEARSAPPEPL</sequence>
<dbReference type="Proteomes" id="UP000198788">
    <property type="component" value="Unassembled WGS sequence"/>
</dbReference>
<keyword evidence="3" id="KW-1185">Reference proteome</keyword>
<evidence type="ECO:0000256" key="1">
    <source>
        <dbReference type="SAM" id="Phobius"/>
    </source>
</evidence>
<reference evidence="3" key="1">
    <citation type="submission" date="2016-10" db="EMBL/GenBank/DDBJ databases">
        <authorList>
            <person name="Varghese N."/>
            <person name="Submissions S."/>
        </authorList>
    </citation>
    <scope>NUCLEOTIDE SEQUENCE [LARGE SCALE GENOMIC DNA]</scope>
    <source>
        <strain evidence="3">CGMCC 1.10683</strain>
    </source>
</reference>
<organism evidence="2 3">
    <name type="scientific">Brevundimonas viscosa</name>
    <dbReference type="NCBI Taxonomy" id="871741"/>
    <lineage>
        <taxon>Bacteria</taxon>
        <taxon>Pseudomonadati</taxon>
        <taxon>Pseudomonadota</taxon>
        <taxon>Alphaproteobacteria</taxon>
        <taxon>Caulobacterales</taxon>
        <taxon>Caulobacteraceae</taxon>
        <taxon>Brevundimonas</taxon>
    </lineage>
</organism>
<keyword evidence="1" id="KW-1133">Transmembrane helix</keyword>
<proteinExistence type="predicted"/>
<feature type="transmembrane region" description="Helical" evidence="1">
    <location>
        <begin position="157"/>
        <end position="174"/>
    </location>
</feature>
<gene>
    <name evidence="2" type="ORF">SAMN05192570_0387</name>
</gene>
<dbReference type="OrthoDB" id="9813621at2"/>
<keyword evidence="1" id="KW-0812">Transmembrane</keyword>
<dbReference type="EMBL" id="FOZV01000001">
    <property type="protein sequence ID" value="SFS30441.1"/>
    <property type="molecule type" value="Genomic_DNA"/>
</dbReference>
<evidence type="ECO:0000313" key="2">
    <source>
        <dbReference type="EMBL" id="SFS30441.1"/>
    </source>
</evidence>
<feature type="transmembrane region" description="Helical" evidence="1">
    <location>
        <begin position="79"/>
        <end position="100"/>
    </location>
</feature>
<dbReference type="RefSeq" id="WP_092306193.1">
    <property type="nucleotide sequence ID" value="NZ_FOZV01000001.1"/>
</dbReference>
<dbReference type="AlphaFoldDB" id="A0A1I6NRG0"/>
<dbReference type="STRING" id="871741.SAMN05192570_0387"/>